<dbReference type="AlphaFoldDB" id="A0AAD4BYL2"/>
<evidence type="ECO:0000256" key="1">
    <source>
        <dbReference type="SAM" id="MobiDB-lite"/>
    </source>
</evidence>
<comment type="caution">
    <text evidence="2">The sequence shown here is derived from an EMBL/GenBank/DDBJ whole genome shotgun (WGS) entry which is preliminary data.</text>
</comment>
<reference evidence="2" key="1">
    <citation type="submission" date="2019-10" db="EMBL/GenBank/DDBJ databases">
        <authorList>
            <consortium name="DOE Joint Genome Institute"/>
            <person name="Kuo A."/>
            <person name="Miyauchi S."/>
            <person name="Kiss E."/>
            <person name="Drula E."/>
            <person name="Kohler A."/>
            <person name="Sanchez-Garcia M."/>
            <person name="Andreopoulos B."/>
            <person name="Barry K.W."/>
            <person name="Bonito G."/>
            <person name="Buee M."/>
            <person name="Carver A."/>
            <person name="Chen C."/>
            <person name="Cichocki N."/>
            <person name="Clum A."/>
            <person name="Culley D."/>
            <person name="Crous P.W."/>
            <person name="Fauchery L."/>
            <person name="Girlanda M."/>
            <person name="Hayes R."/>
            <person name="Keri Z."/>
            <person name="LaButti K."/>
            <person name="Lipzen A."/>
            <person name="Lombard V."/>
            <person name="Magnuson J."/>
            <person name="Maillard F."/>
            <person name="Morin E."/>
            <person name="Murat C."/>
            <person name="Nolan M."/>
            <person name="Ohm R."/>
            <person name="Pangilinan J."/>
            <person name="Pereira M."/>
            <person name="Perotto S."/>
            <person name="Peter M."/>
            <person name="Riley R."/>
            <person name="Sitrit Y."/>
            <person name="Stielow B."/>
            <person name="Szollosi G."/>
            <person name="Zifcakova L."/>
            <person name="Stursova M."/>
            <person name="Spatafora J.W."/>
            <person name="Tedersoo L."/>
            <person name="Vaario L.-M."/>
            <person name="Yamada A."/>
            <person name="Yan M."/>
            <person name="Wang P."/>
            <person name="Xu J."/>
            <person name="Bruns T."/>
            <person name="Baldrian P."/>
            <person name="Vilgalys R."/>
            <person name="Henrissat B."/>
            <person name="Grigoriev I.V."/>
            <person name="Hibbett D."/>
            <person name="Nagy L.G."/>
            <person name="Martin F.M."/>
        </authorList>
    </citation>
    <scope>NUCLEOTIDE SEQUENCE</scope>
    <source>
        <strain evidence="2">BED1</strain>
    </source>
</reference>
<evidence type="ECO:0000313" key="2">
    <source>
        <dbReference type="EMBL" id="KAF8443669.1"/>
    </source>
</evidence>
<protein>
    <submittedName>
        <fullName evidence="2">Uncharacterized protein</fullName>
    </submittedName>
</protein>
<gene>
    <name evidence="2" type="ORF">L210DRAFT_3502463</name>
</gene>
<name>A0AAD4BYL2_BOLED</name>
<organism evidence="2 3">
    <name type="scientific">Boletus edulis BED1</name>
    <dbReference type="NCBI Taxonomy" id="1328754"/>
    <lineage>
        <taxon>Eukaryota</taxon>
        <taxon>Fungi</taxon>
        <taxon>Dikarya</taxon>
        <taxon>Basidiomycota</taxon>
        <taxon>Agaricomycotina</taxon>
        <taxon>Agaricomycetes</taxon>
        <taxon>Agaricomycetidae</taxon>
        <taxon>Boletales</taxon>
        <taxon>Boletineae</taxon>
        <taxon>Boletaceae</taxon>
        <taxon>Boletoideae</taxon>
        <taxon>Boletus</taxon>
    </lineage>
</organism>
<proteinExistence type="predicted"/>
<keyword evidence="3" id="KW-1185">Reference proteome</keyword>
<feature type="region of interest" description="Disordered" evidence="1">
    <location>
        <begin position="1"/>
        <end position="41"/>
    </location>
</feature>
<sequence length="228" mass="25214">MSGSDEAVRGKPNQLGKARWMRGGGQEEDEGEASESRDSVDGRRAGYHMSWPALQVWSVLEVGGAVACEGMVRSRSSKAGWQQPDGGGGSMHECFVHVQQPSPLQFVNPGPQLFANPNGIVPRWSERTNDHIHGCIDIAARSVHHLCWRTERQGIGNVVCTIKWFQGPPSDHARRYTRYPVPKFGRDVAVNEQDAEEGDVVEEDRETLAVEVAGQSESEMEEDMEDSE</sequence>
<accession>A0AAD4BYL2</accession>
<reference evidence="2" key="2">
    <citation type="journal article" date="2020" name="Nat. Commun.">
        <title>Large-scale genome sequencing of mycorrhizal fungi provides insights into the early evolution of symbiotic traits.</title>
        <authorList>
            <person name="Miyauchi S."/>
            <person name="Kiss E."/>
            <person name="Kuo A."/>
            <person name="Drula E."/>
            <person name="Kohler A."/>
            <person name="Sanchez-Garcia M."/>
            <person name="Morin E."/>
            <person name="Andreopoulos B."/>
            <person name="Barry K.W."/>
            <person name="Bonito G."/>
            <person name="Buee M."/>
            <person name="Carver A."/>
            <person name="Chen C."/>
            <person name="Cichocki N."/>
            <person name="Clum A."/>
            <person name="Culley D."/>
            <person name="Crous P.W."/>
            <person name="Fauchery L."/>
            <person name="Girlanda M."/>
            <person name="Hayes R.D."/>
            <person name="Keri Z."/>
            <person name="LaButti K."/>
            <person name="Lipzen A."/>
            <person name="Lombard V."/>
            <person name="Magnuson J."/>
            <person name="Maillard F."/>
            <person name="Murat C."/>
            <person name="Nolan M."/>
            <person name="Ohm R.A."/>
            <person name="Pangilinan J."/>
            <person name="Pereira M.F."/>
            <person name="Perotto S."/>
            <person name="Peter M."/>
            <person name="Pfister S."/>
            <person name="Riley R."/>
            <person name="Sitrit Y."/>
            <person name="Stielow J.B."/>
            <person name="Szollosi G."/>
            <person name="Zifcakova L."/>
            <person name="Stursova M."/>
            <person name="Spatafora J.W."/>
            <person name="Tedersoo L."/>
            <person name="Vaario L.M."/>
            <person name="Yamada A."/>
            <person name="Yan M."/>
            <person name="Wang P."/>
            <person name="Xu J."/>
            <person name="Bruns T."/>
            <person name="Baldrian P."/>
            <person name="Vilgalys R."/>
            <person name="Dunand C."/>
            <person name="Henrissat B."/>
            <person name="Grigoriev I.V."/>
            <person name="Hibbett D."/>
            <person name="Nagy L.G."/>
            <person name="Martin F.M."/>
        </authorList>
    </citation>
    <scope>NUCLEOTIDE SEQUENCE</scope>
    <source>
        <strain evidence="2">BED1</strain>
    </source>
</reference>
<dbReference type="EMBL" id="WHUW01000007">
    <property type="protein sequence ID" value="KAF8443669.1"/>
    <property type="molecule type" value="Genomic_DNA"/>
</dbReference>
<evidence type="ECO:0000313" key="3">
    <source>
        <dbReference type="Proteomes" id="UP001194468"/>
    </source>
</evidence>
<dbReference type="Proteomes" id="UP001194468">
    <property type="component" value="Unassembled WGS sequence"/>
</dbReference>